<dbReference type="GO" id="GO:0048007">
    <property type="term" value="P:antigen processing and presentation, exogenous lipid antigen via MHC class Ib"/>
    <property type="evidence" value="ECO:0007669"/>
    <property type="project" value="TreeGrafter"/>
</dbReference>
<keyword evidence="1" id="KW-0325">Glycoprotein</keyword>
<dbReference type="GO" id="GO:0071723">
    <property type="term" value="F:lipopeptide binding"/>
    <property type="evidence" value="ECO:0007669"/>
    <property type="project" value="TreeGrafter"/>
</dbReference>
<dbReference type="FunFam" id="3.30.500.10:FF:000002">
    <property type="entry name" value="Antigen-presenting glycoprotein CD1d1"/>
    <property type="match status" value="1"/>
</dbReference>
<dbReference type="Gene3D" id="2.60.40.10">
    <property type="entry name" value="Immunoglobulins"/>
    <property type="match status" value="1"/>
</dbReference>
<dbReference type="InterPro" id="IPR011162">
    <property type="entry name" value="MHC_I/II-like_Ag-recog"/>
</dbReference>
<comment type="caution">
    <text evidence="5">The sequence shown here is derived from an EMBL/GenBank/DDBJ whole genome shotgun (WGS) entry which is preliminary data.</text>
</comment>
<name>A0A7J8BBY3_ROUAE</name>
<proteinExistence type="predicted"/>
<dbReference type="InterPro" id="IPR007110">
    <property type="entry name" value="Ig-like_dom"/>
</dbReference>
<feature type="signal peptide" evidence="3">
    <location>
        <begin position="1"/>
        <end position="19"/>
    </location>
</feature>
<evidence type="ECO:0000256" key="3">
    <source>
        <dbReference type="SAM" id="SignalP"/>
    </source>
</evidence>
<dbReference type="InterPro" id="IPR011161">
    <property type="entry name" value="MHC_I-like_Ag-recog"/>
</dbReference>
<dbReference type="InterPro" id="IPR037055">
    <property type="entry name" value="MHC_I-like_Ag-recog_sf"/>
</dbReference>
<dbReference type="InterPro" id="IPR013783">
    <property type="entry name" value="Ig-like_fold"/>
</dbReference>
<dbReference type="GO" id="GO:0006955">
    <property type="term" value="P:immune response"/>
    <property type="evidence" value="ECO:0007669"/>
    <property type="project" value="TreeGrafter"/>
</dbReference>
<dbReference type="PANTHER" id="PTHR16675">
    <property type="entry name" value="MHC CLASS I-RELATED"/>
    <property type="match status" value="1"/>
</dbReference>
<keyword evidence="2" id="KW-0812">Transmembrane</keyword>
<dbReference type="AlphaFoldDB" id="A0A7J8BBY3"/>
<evidence type="ECO:0000313" key="6">
    <source>
        <dbReference type="Proteomes" id="UP000593571"/>
    </source>
</evidence>
<organism evidence="5 6">
    <name type="scientific">Rousettus aegyptiacus</name>
    <name type="common">Egyptian fruit bat</name>
    <name type="synonym">Pteropus aegyptiacus</name>
    <dbReference type="NCBI Taxonomy" id="9407"/>
    <lineage>
        <taxon>Eukaryota</taxon>
        <taxon>Metazoa</taxon>
        <taxon>Chordata</taxon>
        <taxon>Craniata</taxon>
        <taxon>Vertebrata</taxon>
        <taxon>Euteleostomi</taxon>
        <taxon>Mammalia</taxon>
        <taxon>Eutheria</taxon>
        <taxon>Laurasiatheria</taxon>
        <taxon>Chiroptera</taxon>
        <taxon>Yinpterochiroptera</taxon>
        <taxon>Pteropodoidea</taxon>
        <taxon>Pteropodidae</taxon>
        <taxon>Rousettinae</taxon>
        <taxon>Rousettus</taxon>
    </lineage>
</organism>
<dbReference type="InterPro" id="IPR036179">
    <property type="entry name" value="Ig-like_dom_sf"/>
</dbReference>
<dbReference type="GO" id="GO:0048006">
    <property type="term" value="P:antigen processing and presentation, endogenous lipid antigen via MHC class Ib"/>
    <property type="evidence" value="ECO:0007669"/>
    <property type="project" value="TreeGrafter"/>
</dbReference>
<dbReference type="GO" id="GO:0001916">
    <property type="term" value="P:positive regulation of T cell mediated cytotoxicity"/>
    <property type="evidence" value="ECO:0007669"/>
    <property type="project" value="TreeGrafter"/>
</dbReference>
<dbReference type="GO" id="GO:0005615">
    <property type="term" value="C:extracellular space"/>
    <property type="evidence" value="ECO:0007669"/>
    <property type="project" value="TreeGrafter"/>
</dbReference>
<dbReference type="PANTHER" id="PTHR16675:SF146">
    <property type="entry name" value="T-CELL SURFACE GLYCOPROTEIN CD1E, MEMBRANE-ASSOCIATED"/>
    <property type="match status" value="1"/>
</dbReference>
<evidence type="ECO:0000313" key="5">
    <source>
        <dbReference type="EMBL" id="KAF6396327.1"/>
    </source>
</evidence>
<dbReference type="Pfam" id="PF16497">
    <property type="entry name" value="MHC_I_3"/>
    <property type="match status" value="1"/>
</dbReference>
<reference evidence="5 6" key="1">
    <citation type="journal article" date="2020" name="Nature">
        <title>Six reference-quality genomes reveal evolution of bat adaptations.</title>
        <authorList>
            <person name="Jebb D."/>
            <person name="Huang Z."/>
            <person name="Pippel M."/>
            <person name="Hughes G.M."/>
            <person name="Lavrichenko K."/>
            <person name="Devanna P."/>
            <person name="Winkler S."/>
            <person name="Jermiin L.S."/>
            <person name="Skirmuntt E.C."/>
            <person name="Katzourakis A."/>
            <person name="Burkitt-Gray L."/>
            <person name="Ray D.A."/>
            <person name="Sullivan K.A.M."/>
            <person name="Roscito J.G."/>
            <person name="Kirilenko B.M."/>
            <person name="Davalos L.M."/>
            <person name="Corthals A.P."/>
            <person name="Power M.L."/>
            <person name="Jones G."/>
            <person name="Ransome R.D."/>
            <person name="Dechmann D.K.N."/>
            <person name="Locatelli A.G."/>
            <person name="Puechmaille S.J."/>
            <person name="Fedrigo O."/>
            <person name="Jarvis E.D."/>
            <person name="Hiller M."/>
            <person name="Vernes S.C."/>
            <person name="Myers E.W."/>
            <person name="Teeling E.C."/>
        </authorList>
    </citation>
    <scope>NUCLEOTIDE SEQUENCE [LARGE SCALE GENOMIC DNA]</scope>
    <source>
        <strain evidence="5">MRouAeg1</strain>
        <tissue evidence="5">Muscle</tissue>
    </source>
</reference>
<keyword evidence="2" id="KW-0472">Membrane</keyword>
<feature type="domain" description="Ig-like" evidence="4">
    <location>
        <begin position="215"/>
        <end position="252"/>
    </location>
</feature>
<gene>
    <name evidence="5" type="ORF">HJG63_002426</name>
</gene>
<dbReference type="Gene3D" id="3.30.500.10">
    <property type="entry name" value="MHC class I-like antigen recognition-like"/>
    <property type="match status" value="1"/>
</dbReference>
<dbReference type="Pfam" id="PF07654">
    <property type="entry name" value="C1-set"/>
    <property type="match status" value="1"/>
</dbReference>
<accession>A0A7J8BBY3</accession>
<evidence type="ECO:0000259" key="4">
    <source>
        <dbReference type="PROSITE" id="PS50835"/>
    </source>
</evidence>
<dbReference type="SUPFAM" id="SSF48726">
    <property type="entry name" value="Immunoglobulin"/>
    <property type="match status" value="1"/>
</dbReference>
<dbReference type="EMBL" id="JACASE010000017">
    <property type="protein sequence ID" value="KAF6396327.1"/>
    <property type="molecule type" value="Genomic_DNA"/>
</dbReference>
<sequence length="324" mass="36705">MLLLLTLLFKELLFHGASTVDLQVLRPHHLTTEETLTFHLIQISSFANKSWAHTQGSGWLGELQTHRWNGVLGTIQFLWPWSRGNFSKEELKNIQALLQLYLHGFPRAVQAFASQFQFEYPFELQISFGCRMHAGKASGSFLNGAYQGSDFLSFQGNSWKPSSGAGSQAQNVCNVLNHYRVIKEIVQILLSDTCPRFLSDLLEAGKVELERQEKPEAWVSKSHSSEPGHVLLVCHVSGFHPKPVWVMWMQDGYSILLILICLTVIVSGVMLVVVGSWSKKQSSAFSTEVNTQDPRNSGNHLFLVKKLWLKSRILKKWKTSLRQL</sequence>
<dbReference type="InterPro" id="IPR050208">
    <property type="entry name" value="MHC_class-I_related"/>
</dbReference>
<keyword evidence="2" id="KW-1133">Transmembrane helix</keyword>
<keyword evidence="6" id="KW-1185">Reference proteome</keyword>
<evidence type="ECO:0000256" key="1">
    <source>
        <dbReference type="ARBA" id="ARBA00023180"/>
    </source>
</evidence>
<dbReference type="GO" id="GO:0030884">
    <property type="term" value="F:exogenous lipid antigen binding"/>
    <property type="evidence" value="ECO:0007669"/>
    <property type="project" value="TreeGrafter"/>
</dbReference>
<dbReference type="GO" id="GO:0009897">
    <property type="term" value="C:external side of plasma membrane"/>
    <property type="evidence" value="ECO:0007669"/>
    <property type="project" value="TreeGrafter"/>
</dbReference>
<dbReference type="Proteomes" id="UP000593571">
    <property type="component" value="Unassembled WGS sequence"/>
</dbReference>
<keyword evidence="3" id="KW-0732">Signal</keyword>
<dbReference type="GO" id="GO:0030883">
    <property type="term" value="F:endogenous lipid antigen binding"/>
    <property type="evidence" value="ECO:0007669"/>
    <property type="project" value="TreeGrafter"/>
</dbReference>
<dbReference type="SUPFAM" id="SSF54452">
    <property type="entry name" value="MHC antigen-recognition domain"/>
    <property type="match status" value="1"/>
</dbReference>
<feature type="chain" id="PRO_5029515197" evidence="3">
    <location>
        <begin position="20"/>
        <end position="324"/>
    </location>
</feature>
<dbReference type="PROSITE" id="PS50835">
    <property type="entry name" value="IG_LIKE"/>
    <property type="match status" value="1"/>
</dbReference>
<feature type="transmembrane region" description="Helical" evidence="2">
    <location>
        <begin position="252"/>
        <end position="274"/>
    </location>
</feature>
<dbReference type="InterPro" id="IPR003597">
    <property type="entry name" value="Ig_C1-set"/>
</dbReference>
<evidence type="ECO:0000256" key="2">
    <source>
        <dbReference type="SAM" id="Phobius"/>
    </source>
</evidence>
<protein>
    <submittedName>
        <fullName evidence="5">CD1e molecule</fullName>
    </submittedName>
</protein>